<dbReference type="CDD" id="cd00143">
    <property type="entry name" value="PP2Cc"/>
    <property type="match status" value="1"/>
</dbReference>
<dbReference type="EC" id="3.1.3.16" evidence="3"/>
<protein>
    <recommendedName>
        <fullName evidence="3">protein-serine/threonine phosphatase</fullName>
        <ecNumber evidence="3">3.1.3.16</ecNumber>
    </recommendedName>
</protein>
<keyword evidence="6" id="KW-0460">Magnesium</keyword>
<proteinExistence type="inferred from homology"/>
<dbReference type="PROSITE" id="PS51746">
    <property type="entry name" value="PPM_2"/>
    <property type="match status" value="1"/>
</dbReference>
<evidence type="ECO:0000256" key="3">
    <source>
        <dbReference type="ARBA" id="ARBA00013081"/>
    </source>
</evidence>
<dbReference type="InterPro" id="IPR036457">
    <property type="entry name" value="PPM-type-like_dom_sf"/>
</dbReference>
<dbReference type="STRING" id="218851.A0A2G5DH26"/>
<feature type="region of interest" description="Disordered" evidence="10">
    <location>
        <begin position="21"/>
        <end position="56"/>
    </location>
</feature>
<keyword evidence="5 9" id="KW-0378">Hydrolase</keyword>
<feature type="compositionally biased region" description="Polar residues" evidence="10">
    <location>
        <begin position="26"/>
        <end position="35"/>
    </location>
</feature>
<evidence type="ECO:0000256" key="4">
    <source>
        <dbReference type="ARBA" id="ARBA00022723"/>
    </source>
</evidence>
<organism evidence="12 13">
    <name type="scientific">Aquilegia coerulea</name>
    <name type="common">Rocky mountain columbine</name>
    <dbReference type="NCBI Taxonomy" id="218851"/>
    <lineage>
        <taxon>Eukaryota</taxon>
        <taxon>Viridiplantae</taxon>
        <taxon>Streptophyta</taxon>
        <taxon>Embryophyta</taxon>
        <taxon>Tracheophyta</taxon>
        <taxon>Spermatophyta</taxon>
        <taxon>Magnoliopsida</taxon>
        <taxon>Ranunculales</taxon>
        <taxon>Ranunculaceae</taxon>
        <taxon>Thalictroideae</taxon>
        <taxon>Aquilegia</taxon>
    </lineage>
</organism>
<evidence type="ECO:0000256" key="1">
    <source>
        <dbReference type="ARBA" id="ARBA00001936"/>
    </source>
</evidence>
<name>A0A2G5DH26_AQUCA</name>
<accession>A0A2G5DH26</accession>
<dbReference type="SUPFAM" id="SSF81606">
    <property type="entry name" value="PP2C-like"/>
    <property type="match status" value="1"/>
</dbReference>
<dbReference type="GO" id="GO:0004722">
    <property type="term" value="F:protein serine/threonine phosphatase activity"/>
    <property type="evidence" value="ECO:0007669"/>
    <property type="project" value="UniProtKB-EC"/>
</dbReference>
<evidence type="ECO:0000256" key="7">
    <source>
        <dbReference type="ARBA" id="ARBA00022912"/>
    </source>
</evidence>
<dbReference type="InterPro" id="IPR000222">
    <property type="entry name" value="PP2C_BS"/>
</dbReference>
<comment type="cofactor">
    <cofactor evidence="2">
        <name>Mg(2+)</name>
        <dbReference type="ChEBI" id="CHEBI:18420"/>
    </cofactor>
</comment>
<evidence type="ECO:0000313" key="12">
    <source>
        <dbReference type="EMBL" id="PIA42828.1"/>
    </source>
</evidence>
<dbReference type="InterPro" id="IPR001932">
    <property type="entry name" value="PPM-type_phosphatase-like_dom"/>
</dbReference>
<dbReference type="PANTHER" id="PTHR47992">
    <property type="entry name" value="PROTEIN PHOSPHATASE"/>
    <property type="match status" value="1"/>
</dbReference>
<keyword evidence="13" id="KW-1185">Reference proteome</keyword>
<dbReference type="Gene3D" id="3.60.40.10">
    <property type="entry name" value="PPM-type phosphatase domain"/>
    <property type="match status" value="1"/>
</dbReference>
<evidence type="ECO:0000256" key="10">
    <source>
        <dbReference type="SAM" id="MobiDB-lite"/>
    </source>
</evidence>
<dbReference type="OrthoDB" id="10264738at2759"/>
<evidence type="ECO:0000256" key="8">
    <source>
        <dbReference type="ARBA" id="ARBA00023211"/>
    </source>
</evidence>
<sequence>MESLKEENLLLLNQQESAEKECELISSDSGVSSIFGTEDNPSTNSSSNDISGMSSSSGEIPAIVIEQAVVPIPIPKPEPEPVMMDDLKGKVTVTATATATAIAMAREACIGKRNKGVSWGFTSVIGRRNEMEDAVAIIPGFMSSTCNHVGGCTAPGSKISTEEISPVHFFAVYDGHGGPQVANYCAGRMHEVVAQEWGKGEADANGWRRRWEEAFLSGFEQADLEVSDNAVSPEIVGSTAVVVALSACQIITSNCGDSRAILCRGAQTIQLSVDHKPDREDELIRIEGDGGKVINWNGARVFGVLAMSRSIGDRYMKPWIIPVPEVTFTTRSEEDECLIVASDGLWDVMSNNEVGEIARHLLKRLRRSAMAEDISSPPAKAVADHLTDIAFRKNSLDNISVIVVDLKSRRKRPLRQAK</sequence>
<evidence type="ECO:0000256" key="5">
    <source>
        <dbReference type="ARBA" id="ARBA00022801"/>
    </source>
</evidence>
<dbReference type="FunFam" id="3.60.40.10:FF:000041">
    <property type="entry name" value="Protein phosphatase 2C 51"/>
    <property type="match status" value="1"/>
</dbReference>
<dbReference type="EMBL" id="KZ305037">
    <property type="protein sequence ID" value="PIA42828.1"/>
    <property type="molecule type" value="Genomic_DNA"/>
</dbReference>
<keyword evidence="8" id="KW-0464">Manganese</keyword>
<gene>
    <name evidence="12" type="ORF">AQUCO_02000345v1</name>
</gene>
<evidence type="ECO:0000313" key="13">
    <source>
        <dbReference type="Proteomes" id="UP000230069"/>
    </source>
</evidence>
<feature type="domain" description="PPM-type phosphatase" evidence="11">
    <location>
        <begin position="118"/>
        <end position="406"/>
    </location>
</feature>
<comment type="cofactor">
    <cofactor evidence="1">
        <name>Mn(2+)</name>
        <dbReference type="ChEBI" id="CHEBI:29035"/>
    </cofactor>
</comment>
<dbReference type="SMART" id="SM00332">
    <property type="entry name" value="PP2Cc"/>
    <property type="match status" value="1"/>
</dbReference>
<evidence type="ECO:0000259" key="11">
    <source>
        <dbReference type="PROSITE" id="PS51746"/>
    </source>
</evidence>
<keyword evidence="4" id="KW-0479">Metal-binding</keyword>
<dbReference type="InterPro" id="IPR015655">
    <property type="entry name" value="PP2C"/>
</dbReference>
<dbReference type="PROSITE" id="PS01032">
    <property type="entry name" value="PPM_1"/>
    <property type="match status" value="1"/>
</dbReference>
<evidence type="ECO:0000256" key="9">
    <source>
        <dbReference type="RuleBase" id="RU003465"/>
    </source>
</evidence>
<dbReference type="AlphaFoldDB" id="A0A2G5DH26"/>
<dbReference type="InParanoid" id="A0A2G5DH26"/>
<feature type="compositionally biased region" description="Low complexity" evidence="10">
    <location>
        <begin position="37"/>
        <end position="56"/>
    </location>
</feature>
<dbReference type="Pfam" id="PF00481">
    <property type="entry name" value="PP2C"/>
    <property type="match status" value="1"/>
</dbReference>
<keyword evidence="7 9" id="KW-0904">Protein phosphatase</keyword>
<comment type="similarity">
    <text evidence="9">Belongs to the PP2C family.</text>
</comment>
<dbReference type="Proteomes" id="UP000230069">
    <property type="component" value="Unassembled WGS sequence"/>
</dbReference>
<evidence type="ECO:0000256" key="6">
    <source>
        <dbReference type="ARBA" id="ARBA00022842"/>
    </source>
</evidence>
<evidence type="ECO:0000256" key="2">
    <source>
        <dbReference type="ARBA" id="ARBA00001946"/>
    </source>
</evidence>
<dbReference type="GO" id="GO:0046872">
    <property type="term" value="F:metal ion binding"/>
    <property type="evidence" value="ECO:0007669"/>
    <property type="project" value="UniProtKB-KW"/>
</dbReference>
<reference evidence="12 13" key="1">
    <citation type="submission" date="2017-09" db="EMBL/GenBank/DDBJ databases">
        <title>WGS assembly of Aquilegia coerulea Goldsmith.</title>
        <authorList>
            <person name="Hodges S."/>
            <person name="Kramer E."/>
            <person name="Nordborg M."/>
            <person name="Tomkins J."/>
            <person name="Borevitz J."/>
            <person name="Derieg N."/>
            <person name="Yan J."/>
            <person name="Mihaltcheva S."/>
            <person name="Hayes R.D."/>
            <person name="Rokhsar D."/>
        </authorList>
    </citation>
    <scope>NUCLEOTIDE SEQUENCE [LARGE SCALE GENOMIC DNA]</scope>
    <source>
        <strain evidence="13">cv. Goldsmith</strain>
    </source>
</reference>